<name>A0A6M0RPN3_9CYAN</name>
<dbReference type="InterPro" id="IPR011990">
    <property type="entry name" value="TPR-like_helical_dom_sf"/>
</dbReference>
<feature type="coiled-coil region" evidence="3">
    <location>
        <begin position="48"/>
        <end position="75"/>
    </location>
</feature>
<proteinExistence type="inferred from homology"/>
<evidence type="ECO:0000256" key="2">
    <source>
        <dbReference type="PROSITE-ProRule" id="PRU00339"/>
    </source>
</evidence>
<reference evidence="5 6" key="1">
    <citation type="journal article" date="2020" name="Microb. Ecol.">
        <title>Ecogenomics of the Marine Benthic Filamentous Cyanobacterium Adonisia.</title>
        <authorList>
            <person name="Walter J.M."/>
            <person name="Coutinho F.H."/>
            <person name="Leomil L."/>
            <person name="Hargreaves P.I."/>
            <person name="Campeao M.E."/>
            <person name="Vieira V.V."/>
            <person name="Silva B.S."/>
            <person name="Fistarol G.O."/>
            <person name="Salomon P.S."/>
            <person name="Sawabe T."/>
            <person name="Mino S."/>
            <person name="Hosokawa M."/>
            <person name="Miyashita H."/>
            <person name="Maruyama F."/>
            <person name="van Verk M.C."/>
            <person name="Dutilh B.E."/>
            <person name="Thompson C.C."/>
            <person name="Thompson F.L."/>
        </authorList>
    </citation>
    <scope>NUCLEOTIDE SEQUENCE [LARGE SCALE GENOMIC DNA]</scope>
    <source>
        <strain evidence="5 6">CCMR0081</strain>
    </source>
</reference>
<sequence>MKLESSIANTCTHSSKDAELIELRIHNEKLRADNSDLQSMIDIVTEHSTILENALETQNQEMADYIEQVKQITAAAITVQNNTFTPHSLTATALRGDELGNLARVFSETVQSVKRQEQKLIETNAHLSDLLESYSRFIPPEYLTFLQRDSILDIKLGDHVSKEMAIMFSDIRAFTTLSEQMTPQENFDFVNAYLRRISPEIRKHNGFIVKYLGDGMMAVFPDGVDDALQAGIAKVNQIRTYNQHRLTEGYPPLTVGIGLHAGHMMVGMVGETNRMQADAVSDNVNLTARLEGLTKYYGVSLLISEDVMLKLEQPNKYSVRLIDRIVVKGRQEPITIYEVLNADINSVRKLKLETLPMYQQGRHFYQEGDWAKAMACFEAVLKINPIDKTVQFYLERIQQMAQQPMPKHWNGVWAFTEK</sequence>
<dbReference type="Gene3D" id="1.25.40.10">
    <property type="entry name" value="Tetratricopeptide repeat domain"/>
    <property type="match status" value="1"/>
</dbReference>
<feature type="domain" description="Guanylate cyclase" evidence="4">
    <location>
        <begin position="165"/>
        <end position="291"/>
    </location>
</feature>
<evidence type="ECO:0000256" key="1">
    <source>
        <dbReference type="ARBA" id="ARBA00005381"/>
    </source>
</evidence>
<dbReference type="InterPro" id="IPR029787">
    <property type="entry name" value="Nucleotide_cyclase"/>
</dbReference>
<dbReference type="AlphaFoldDB" id="A0A6M0RPN3"/>
<dbReference type="PANTHER" id="PTHR43081:SF1">
    <property type="entry name" value="ADENYLATE CYCLASE, TERMINAL-DIFFERENTIATION SPECIFIC"/>
    <property type="match status" value="1"/>
</dbReference>
<dbReference type="GO" id="GO:0006171">
    <property type="term" value="P:cAMP biosynthetic process"/>
    <property type="evidence" value="ECO:0007669"/>
    <property type="project" value="TreeGrafter"/>
</dbReference>
<dbReference type="EMBL" id="QXHD01000004">
    <property type="protein sequence ID" value="NEZ58207.1"/>
    <property type="molecule type" value="Genomic_DNA"/>
</dbReference>
<protein>
    <submittedName>
        <fullName evidence="5">Adenylate/guanylate cyclase domain-containing response regulator</fullName>
    </submittedName>
</protein>
<dbReference type="SMART" id="SM00044">
    <property type="entry name" value="CYCc"/>
    <property type="match status" value="1"/>
</dbReference>
<dbReference type="Pfam" id="PF00211">
    <property type="entry name" value="Guanylate_cyc"/>
    <property type="match status" value="1"/>
</dbReference>
<keyword evidence="2" id="KW-0802">TPR repeat</keyword>
<dbReference type="CDD" id="cd07302">
    <property type="entry name" value="CHD"/>
    <property type="match status" value="1"/>
</dbReference>
<dbReference type="Proteomes" id="UP000481033">
    <property type="component" value="Unassembled WGS sequence"/>
</dbReference>
<comment type="similarity">
    <text evidence="1">Belongs to the adenylyl cyclase class-3 family.</text>
</comment>
<keyword evidence="6" id="KW-1185">Reference proteome</keyword>
<keyword evidence="3" id="KW-0175">Coiled coil</keyword>
<dbReference type="InterPro" id="IPR050697">
    <property type="entry name" value="Adenylyl/Guanylyl_Cyclase_3/4"/>
</dbReference>
<dbReference type="SUPFAM" id="SSF55073">
    <property type="entry name" value="Nucleotide cyclase"/>
    <property type="match status" value="1"/>
</dbReference>
<dbReference type="PROSITE" id="PS50125">
    <property type="entry name" value="GUANYLATE_CYCLASE_2"/>
    <property type="match status" value="1"/>
</dbReference>
<dbReference type="InterPro" id="IPR019734">
    <property type="entry name" value="TPR_rpt"/>
</dbReference>
<gene>
    <name evidence="5" type="ORF">DXZ20_21690</name>
</gene>
<evidence type="ECO:0000259" key="4">
    <source>
        <dbReference type="PROSITE" id="PS50125"/>
    </source>
</evidence>
<dbReference type="Gene3D" id="3.30.70.1230">
    <property type="entry name" value="Nucleotide cyclase"/>
    <property type="match status" value="1"/>
</dbReference>
<dbReference type="GO" id="GO:0035556">
    <property type="term" value="P:intracellular signal transduction"/>
    <property type="evidence" value="ECO:0007669"/>
    <property type="project" value="InterPro"/>
</dbReference>
<evidence type="ECO:0000256" key="3">
    <source>
        <dbReference type="SAM" id="Coils"/>
    </source>
</evidence>
<dbReference type="PROSITE" id="PS50005">
    <property type="entry name" value="TPR"/>
    <property type="match status" value="1"/>
</dbReference>
<dbReference type="SUPFAM" id="SSF48452">
    <property type="entry name" value="TPR-like"/>
    <property type="match status" value="1"/>
</dbReference>
<comment type="caution">
    <text evidence="5">The sequence shown here is derived from an EMBL/GenBank/DDBJ whole genome shotgun (WGS) entry which is preliminary data.</text>
</comment>
<accession>A0A6M0RPN3</accession>
<dbReference type="PANTHER" id="PTHR43081">
    <property type="entry name" value="ADENYLATE CYCLASE, TERMINAL-DIFFERENTIATION SPECIFIC-RELATED"/>
    <property type="match status" value="1"/>
</dbReference>
<evidence type="ECO:0000313" key="5">
    <source>
        <dbReference type="EMBL" id="NEZ58207.1"/>
    </source>
</evidence>
<dbReference type="GO" id="GO:0004016">
    <property type="term" value="F:adenylate cyclase activity"/>
    <property type="evidence" value="ECO:0007669"/>
    <property type="project" value="UniProtKB-ARBA"/>
</dbReference>
<dbReference type="InterPro" id="IPR001054">
    <property type="entry name" value="A/G_cyclase"/>
</dbReference>
<evidence type="ECO:0000313" key="6">
    <source>
        <dbReference type="Proteomes" id="UP000481033"/>
    </source>
</evidence>
<feature type="repeat" description="TPR" evidence="2">
    <location>
        <begin position="354"/>
        <end position="387"/>
    </location>
</feature>
<organism evidence="5 6">
    <name type="scientific">Adonisia turfae CCMR0081</name>
    <dbReference type="NCBI Taxonomy" id="2292702"/>
    <lineage>
        <taxon>Bacteria</taxon>
        <taxon>Bacillati</taxon>
        <taxon>Cyanobacteriota</taxon>
        <taxon>Adonisia</taxon>
        <taxon>Adonisia turfae</taxon>
    </lineage>
</organism>